<name>A0A8H6WTV6_9AGAR</name>
<feature type="region of interest" description="Disordered" evidence="1">
    <location>
        <begin position="171"/>
        <end position="219"/>
    </location>
</feature>
<evidence type="ECO:0000259" key="2">
    <source>
        <dbReference type="Pfam" id="PF00122"/>
    </source>
</evidence>
<accession>A0A8H6WTV6</accession>
<dbReference type="Gene3D" id="2.70.150.10">
    <property type="entry name" value="Calcium-transporting ATPase, cytoplasmic transduction domain A"/>
    <property type="match status" value="1"/>
</dbReference>
<reference evidence="3" key="1">
    <citation type="submission" date="2020-05" db="EMBL/GenBank/DDBJ databases">
        <title>Mycena genomes resolve the evolution of fungal bioluminescence.</title>
        <authorList>
            <person name="Tsai I.J."/>
        </authorList>
    </citation>
    <scope>NUCLEOTIDE SEQUENCE</scope>
    <source>
        <strain evidence="3">CCC161011</strain>
    </source>
</reference>
<comment type="caution">
    <text evidence="3">The sequence shown here is derived from an EMBL/GenBank/DDBJ whole genome shotgun (WGS) entry which is preliminary data.</text>
</comment>
<protein>
    <submittedName>
        <fullName evidence="3">Plasma membrane ATPase</fullName>
    </submittedName>
</protein>
<dbReference type="OrthoDB" id="3010113at2759"/>
<dbReference type="InterPro" id="IPR008250">
    <property type="entry name" value="ATPase_P-typ_transduc_dom_A_sf"/>
</dbReference>
<dbReference type="SUPFAM" id="SSF81665">
    <property type="entry name" value="Calcium ATPase, transmembrane domain M"/>
    <property type="match status" value="1"/>
</dbReference>
<evidence type="ECO:0000256" key="1">
    <source>
        <dbReference type="SAM" id="MobiDB-lite"/>
    </source>
</evidence>
<feature type="domain" description="P-type ATPase A" evidence="2">
    <location>
        <begin position="117"/>
        <end position="165"/>
    </location>
</feature>
<sequence length="279" mass="30087">MSTIELKADALYNKEMVDLEGGWSCLGLEQEEQNPLLQFLSFMWNPLSWGMEATALIAIALSNIPVVHVEFALIALSNGEGLAPDWQGFVDIVLLFINSVIGFYEERGAGNAVKVLIDSFAPKARIKPSVPGDMVSFKIDDVVPADCRLTEAINVSIDQAVLTGSHSRRARSWATNVSRAPPASRERLRAWPSPPVPTRSSGSASLVGQDDDTTGHLQKTRADPFLLPGRHRSRRHVIGGIPIAMPTVPSVTLAVGAQQLAKHKAVVTPITAIEELGGL</sequence>
<proteinExistence type="predicted"/>
<dbReference type="PANTHER" id="PTHR42861">
    <property type="entry name" value="CALCIUM-TRANSPORTING ATPASE"/>
    <property type="match status" value="1"/>
</dbReference>
<dbReference type="Pfam" id="PF00122">
    <property type="entry name" value="E1-E2_ATPase"/>
    <property type="match status" value="1"/>
</dbReference>
<dbReference type="InterPro" id="IPR023298">
    <property type="entry name" value="ATPase_P-typ_TM_dom_sf"/>
</dbReference>
<evidence type="ECO:0000313" key="3">
    <source>
        <dbReference type="EMBL" id="KAF7328548.1"/>
    </source>
</evidence>
<dbReference type="InterPro" id="IPR059000">
    <property type="entry name" value="ATPase_P-type_domA"/>
</dbReference>
<organism evidence="3 4">
    <name type="scientific">Mycena venus</name>
    <dbReference type="NCBI Taxonomy" id="2733690"/>
    <lineage>
        <taxon>Eukaryota</taxon>
        <taxon>Fungi</taxon>
        <taxon>Dikarya</taxon>
        <taxon>Basidiomycota</taxon>
        <taxon>Agaricomycotina</taxon>
        <taxon>Agaricomycetes</taxon>
        <taxon>Agaricomycetidae</taxon>
        <taxon>Agaricales</taxon>
        <taxon>Marasmiineae</taxon>
        <taxon>Mycenaceae</taxon>
        <taxon>Mycena</taxon>
    </lineage>
</organism>
<evidence type="ECO:0000313" key="4">
    <source>
        <dbReference type="Proteomes" id="UP000620124"/>
    </source>
</evidence>
<dbReference type="AlphaFoldDB" id="A0A8H6WTV6"/>
<gene>
    <name evidence="3" type="ORF">MVEN_02542500</name>
</gene>
<dbReference type="SUPFAM" id="SSF81653">
    <property type="entry name" value="Calcium ATPase, transduction domain A"/>
    <property type="match status" value="1"/>
</dbReference>
<dbReference type="Proteomes" id="UP000620124">
    <property type="component" value="Unassembled WGS sequence"/>
</dbReference>
<keyword evidence="4" id="KW-1185">Reference proteome</keyword>
<dbReference type="Gene3D" id="1.20.1110.10">
    <property type="entry name" value="Calcium-transporting ATPase, transmembrane domain"/>
    <property type="match status" value="2"/>
</dbReference>
<dbReference type="EMBL" id="JACAZI010000035">
    <property type="protein sequence ID" value="KAF7328548.1"/>
    <property type="molecule type" value="Genomic_DNA"/>
</dbReference>